<keyword evidence="2" id="KW-0732">Signal</keyword>
<dbReference type="KEGG" id="tro:trd_A0438"/>
<evidence type="ECO:0000313" key="4">
    <source>
        <dbReference type="Proteomes" id="UP000000447"/>
    </source>
</evidence>
<evidence type="ECO:0000313" key="3">
    <source>
        <dbReference type="EMBL" id="ACM06608.1"/>
    </source>
</evidence>
<evidence type="ECO:0000256" key="2">
    <source>
        <dbReference type="SAM" id="SignalP"/>
    </source>
</evidence>
<keyword evidence="4" id="KW-1185">Reference proteome</keyword>
<evidence type="ECO:0000256" key="1">
    <source>
        <dbReference type="SAM" id="Phobius"/>
    </source>
</evidence>
<dbReference type="OrthoDB" id="9154669at2"/>
<dbReference type="Proteomes" id="UP000000447">
    <property type="component" value="Plasmid unnamed"/>
</dbReference>
<proteinExistence type="predicted"/>
<accession>B9L3S4</accession>
<keyword evidence="1" id="KW-1133">Transmembrane helix</keyword>
<keyword evidence="1" id="KW-0812">Transmembrane</keyword>
<feature type="transmembrane region" description="Helical" evidence="1">
    <location>
        <begin position="150"/>
        <end position="172"/>
    </location>
</feature>
<sequence>MQLFGRAMVLVLVALAVFALPVVAQESVTIPLGEQSGSGQSGTAVLTAMGNQTRVVVTLSNPPAGVAQPAHIHEGTCANLNPKPRYPLQSLMDGRSETVVDVPLTDLLAGQFAINVHKSQQEISTYVACGEIRAQVAPATGAGPHALPGWSIAAALLSGLLFVASGFGLRLVRR</sequence>
<evidence type="ECO:0008006" key="5">
    <source>
        <dbReference type="Google" id="ProtNLM"/>
    </source>
</evidence>
<feature type="signal peptide" evidence="2">
    <location>
        <begin position="1"/>
        <end position="24"/>
    </location>
</feature>
<name>B9L3S4_THERP</name>
<dbReference type="EMBL" id="CP001276">
    <property type="protein sequence ID" value="ACM06608.1"/>
    <property type="molecule type" value="Genomic_DNA"/>
</dbReference>
<geneLocation type="plasmid" evidence="4">
    <name>Tros</name>
</geneLocation>
<dbReference type="eggNOG" id="ENOG5032ZFK">
    <property type="taxonomic scope" value="Bacteria"/>
</dbReference>
<protein>
    <recommendedName>
        <fullName evidence="5">CHRD domain-containing protein</fullName>
    </recommendedName>
</protein>
<reference evidence="3 4" key="1">
    <citation type="journal article" date="2009" name="PLoS ONE">
        <title>Complete genome sequence of the aerobic CO-oxidizing thermophile Thermomicrobium roseum.</title>
        <authorList>
            <person name="Wu D."/>
            <person name="Raymond J."/>
            <person name="Wu M."/>
            <person name="Chatterji S."/>
            <person name="Ren Q."/>
            <person name="Graham J.E."/>
            <person name="Bryant D.A."/>
            <person name="Robb F."/>
            <person name="Colman A."/>
            <person name="Tallon L.J."/>
            <person name="Badger J.H."/>
            <person name="Madupu R."/>
            <person name="Ward N.L."/>
            <person name="Eisen J.A."/>
        </authorList>
    </citation>
    <scope>NUCLEOTIDE SEQUENCE [LARGE SCALE GENOMIC DNA]</scope>
    <source>
        <strain evidence="4">ATCC 27502 / DSM 5159 / P-2</strain>
        <plasmid evidence="3">unnamed</plasmid>
    </source>
</reference>
<organism evidence="3 4">
    <name type="scientific">Thermomicrobium roseum (strain ATCC 27502 / DSM 5159 / P-2)</name>
    <dbReference type="NCBI Taxonomy" id="309801"/>
    <lineage>
        <taxon>Bacteria</taxon>
        <taxon>Pseudomonadati</taxon>
        <taxon>Thermomicrobiota</taxon>
        <taxon>Thermomicrobia</taxon>
        <taxon>Thermomicrobiales</taxon>
        <taxon>Thermomicrobiaceae</taxon>
        <taxon>Thermomicrobium</taxon>
    </lineage>
</organism>
<gene>
    <name evidence="3" type="ordered locus">trd_A0438</name>
</gene>
<dbReference type="RefSeq" id="WP_012642595.1">
    <property type="nucleotide sequence ID" value="NC_011961.1"/>
</dbReference>
<keyword evidence="3" id="KW-0614">Plasmid</keyword>
<dbReference type="HOGENOM" id="CLU_1539317_0_0_0"/>
<dbReference type="AlphaFoldDB" id="B9L3S4"/>
<keyword evidence="1" id="KW-0472">Membrane</keyword>
<feature type="chain" id="PRO_5002886051" description="CHRD domain-containing protein" evidence="2">
    <location>
        <begin position="25"/>
        <end position="174"/>
    </location>
</feature>